<evidence type="ECO:0000313" key="3">
    <source>
        <dbReference type="Proteomes" id="UP001165395"/>
    </source>
</evidence>
<protein>
    <recommendedName>
        <fullName evidence="1">DUF7793 domain-containing protein</fullName>
    </recommendedName>
</protein>
<organism evidence="2 3">
    <name type="scientific">Leeia speluncae</name>
    <dbReference type="NCBI Taxonomy" id="2884804"/>
    <lineage>
        <taxon>Bacteria</taxon>
        <taxon>Pseudomonadati</taxon>
        <taxon>Pseudomonadota</taxon>
        <taxon>Betaproteobacteria</taxon>
        <taxon>Neisseriales</taxon>
        <taxon>Leeiaceae</taxon>
        <taxon>Leeia</taxon>
    </lineage>
</organism>
<accession>A0ABS8D6Y0</accession>
<dbReference type="RefSeq" id="WP_227180737.1">
    <property type="nucleotide sequence ID" value="NZ_JAJBZT010000005.1"/>
</dbReference>
<name>A0ABS8D6Y0_9NEIS</name>
<dbReference type="Pfam" id="PF25056">
    <property type="entry name" value="DUF7793"/>
    <property type="match status" value="1"/>
</dbReference>
<dbReference type="Gene3D" id="3.40.970.30">
    <property type="entry name" value="yp_829618.1 like domains"/>
    <property type="match status" value="1"/>
</dbReference>
<dbReference type="Proteomes" id="UP001165395">
    <property type="component" value="Unassembled WGS sequence"/>
</dbReference>
<evidence type="ECO:0000259" key="1">
    <source>
        <dbReference type="Pfam" id="PF25056"/>
    </source>
</evidence>
<comment type="caution">
    <text evidence="2">The sequence shown here is derived from an EMBL/GenBank/DDBJ whole genome shotgun (WGS) entry which is preliminary data.</text>
</comment>
<dbReference type="EMBL" id="JAJBZT010000005">
    <property type="protein sequence ID" value="MCB6183955.1"/>
    <property type="molecule type" value="Genomic_DNA"/>
</dbReference>
<dbReference type="InterPro" id="IPR056695">
    <property type="entry name" value="DUF7793"/>
</dbReference>
<proteinExistence type="predicted"/>
<reference evidence="2" key="1">
    <citation type="submission" date="2021-10" db="EMBL/GenBank/DDBJ databases">
        <title>The complete genome sequence of Leeia sp. TBRC 13508.</title>
        <authorList>
            <person name="Charoenyingcharoen P."/>
            <person name="Yukphan P."/>
        </authorList>
    </citation>
    <scope>NUCLEOTIDE SEQUENCE</scope>
    <source>
        <strain evidence="2">TBRC 13508</strain>
    </source>
</reference>
<sequence length="133" mass="14931">MTAPSLPHIHTPTVQLRTDGIMCIDYGHNPNLSGEGLAEVLRRRREISQLAMPVLVKVTGRPSIDSQLPKALRSPDYCSITTAVAYVTDSWHVRNLINTYLTVQKPPYPLFIFDTEEEAVICLRRYVQGDPAI</sequence>
<gene>
    <name evidence="2" type="ORF">LIN78_10405</name>
</gene>
<keyword evidence="3" id="KW-1185">Reference proteome</keyword>
<feature type="domain" description="DUF7793" evidence="1">
    <location>
        <begin position="18"/>
        <end position="126"/>
    </location>
</feature>
<evidence type="ECO:0000313" key="2">
    <source>
        <dbReference type="EMBL" id="MCB6183955.1"/>
    </source>
</evidence>